<feature type="domain" description="Tudor" evidence="2">
    <location>
        <begin position="79"/>
        <end position="199"/>
    </location>
</feature>
<dbReference type="InterPro" id="IPR002999">
    <property type="entry name" value="Tudor"/>
</dbReference>
<sequence>MSWNDEMIERQRASETNSCRDIVEVPLGSSYKIRKLMEEYPQFLWKYSEGSTVPGYVIKIAEQLEREFYGANSVPIDLYPCEYFRIMEHSLPTELALQPKRFDKAQEQLHEKLQLYYENNESDLLISNEHLIPRIACAVRIQNKWYRGRLENIPVGGIWAYVLLVDVGTSRQVMKNDVRNLPFKFGHYPPMIVKARIRGALIQRMDSDKIDRFRMLIKNLGYLARCQITTSTEPFDINMCHPSYEQLNVCSFLLEPRRGQPSEPGVWLPKKISKDLNRENGIESDENDDSGADSDFNENDEDTWDFEEEADTYLRSFPPATKVFRIANDTFQVEQIENEKLIFLTNNEMREKRREAEEYLEGEKTISRSFQNILLLDYGTVVEFEVSEVFSLPNEASLNMEPQVTLVALSEFDYVHYSRVEVLRQILPQGTSVRFERERRSKEIPTKGVLFLPDNTPVSQLALNIITDRGLNLECSDIVPYHDSSDPSPESVSHQTIINFMYDSSKSVIYKKSKFVTSKF</sequence>
<dbReference type="CDD" id="cd20379">
    <property type="entry name" value="Tudor_dTUD-like"/>
    <property type="match status" value="1"/>
</dbReference>
<dbReference type="STRING" id="1561998.A0A1I7V0L3"/>
<proteinExistence type="predicted"/>
<organism evidence="3 4">
    <name type="scientific">Caenorhabditis tropicalis</name>
    <dbReference type="NCBI Taxonomy" id="1561998"/>
    <lineage>
        <taxon>Eukaryota</taxon>
        <taxon>Metazoa</taxon>
        <taxon>Ecdysozoa</taxon>
        <taxon>Nematoda</taxon>
        <taxon>Chromadorea</taxon>
        <taxon>Rhabditida</taxon>
        <taxon>Rhabditina</taxon>
        <taxon>Rhabditomorpha</taxon>
        <taxon>Rhabditoidea</taxon>
        <taxon>Rhabditidae</taxon>
        <taxon>Peloderinae</taxon>
        <taxon>Caenorhabditis</taxon>
    </lineage>
</organism>
<dbReference type="WBParaSite" id="Csp11.Scaffold630.g21210.t2">
    <property type="protein sequence ID" value="Csp11.Scaffold630.g21210.t2"/>
    <property type="gene ID" value="Csp11.Scaffold630.g21210"/>
</dbReference>
<reference evidence="4" key="1">
    <citation type="submission" date="2016-11" db="UniProtKB">
        <authorList>
            <consortium name="WormBaseParasite"/>
        </authorList>
    </citation>
    <scope>IDENTIFICATION</scope>
</reference>
<feature type="region of interest" description="Disordered" evidence="1">
    <location>
        <begin position="277"/>
        <end position="300"/>
    </location>
</feature>
<evidence type="ECO:0000259" key="2">
    <source>
        <dbReference type="Pfam" id="PF00567"/>
    </source>
</evidence>
<dbReference type="Proteomes" id="UP000095282">
    <property type="component" value="Unplaced"/>
</dbReference>
<protein>
    <submittedName>
        <fullName evidence="4">Tudor domain-containing protein</fullName>
    </submittedName>
</protein>
<dbReference type="Gene3D" id="2.30.30.140">
    <property type="match status" value="1"/>
</dbReference>
<evidence type="ECO:0000313" key="4">
    <source>
        <dbReference type="WBParaSite" id="Csp11.Scaffold630.g21210.t2"/>
    </source>
</evidence>
<evidence type="ECO:0000313" key="3">
    <source>
        <dbReference type="Proteomes" id="UP000095282"/>
    </source>
</evidence>
<feature type="compositionally biased region" description="Acidic residues" evidence="1">
    <location>
        <begin position="282"/>
        <end position="300"/>
    </location>
</feature>
<keyword evidence="3" id="KW-1185">Reference proteome</keyword>
<name>A0A1I7V0L3_9PELO</name>
<accession>A0A1I7V0L3</accession>
<dbReference type="SUPFAM" id="SSF63748">
    <property type="entry name" value="Tudor/PWWP/MBT"/>
    <property type="match status" value="1"/>
</dbReference>
<dbReference type="Pfam" id="PF00567">
    <property type="entry name" value="TUDOR"/>
    <property type="match status" value="1"/>
</dbReference>
<evidence type="ECO:0000256" key="1">
    <source>
        <dbReference type="SAM" id="MobiDB-lite"/>
    </source>
</evidence>
<dbReference type="AlphaFoldDB" id="A0A1I7V0L3"/>